<proteinExistence type="predicted"/>
<sequence>MYHWYNKWKSVFKNFLNEIGKTLEWHKFVFWLNYSKWEYFYSISCNTESYSSIESKFYTSFNDFQIIKDDKKIFDYKVENVVVWELSLENNWFFPIKVDTTENTDFIFNLFRSFENFDVINDKFWVFIEAKPVNEEWIWFYFKSRFQFFFFKIFLSLTFFKYLFNFKTEKDWKTAWYKYFQEKLHKELFETKIYIMAQSTSKEIAISRIRAIYNNFLVFKNYPLNHFKLKIKYNTLSLDPYISWNAPLKKLILSSEEITSFYHFPQNPKSETSLLKVTARKLSLPIWIPTINYSTLPNLEISPTDVPKDMNVLWVSDYRSIKIPVWIYDEDRLRHTYVIWKTWVWKSKFLASLFISDIQQWKWLWIIDPHWDLFEEALMNIPESRKKDVIIFDPTDEKFPFCMNPLDIKSNESKQVLAKWFIDIFKKFFWSNWNPKLEHVLRMIFLALLDKPGSTIFDIIRALTNKDFRYEMIEAINDDVVKNFWTNEFAWWSQQFNTEAIMPILNKVWQLLSIDMIKNIFVSKENKLDFKEMMDEGKIFLVKLPKWKLQEEIMWFLWAMLITKIFQTSMSRQSEDKNNRRPFFLYVDEFQNFATDTFNEILAEARKYWLGLTVAHQYIKQIPTKISESLFWNVWTLVSFRISSEDAAYMKQHFDPFIDTYDLANLSQREFYAKMIVKWQVKDPFSLKTLYIADPQINKNFVEQLYTISRNKYSRPLEEAKKIQQEQQKDVIAKIEEFSEPII</sequence>
<accession>K2G8V9</accession>
<dbReference type="PANTHER" id="PTHR30121">
    <property type="entry name" value="UNCHARACTERIZED PROTEIN YJGR-RELATED"/>
    <property type="match status" value="1"/>
</dbReference>
<protein>
    <recommendedName>
        <fullName evidence="2">TraD/TraG TraM recognition site domain-containing protein</fullName>
    </recommendedName>
</protein>
<comment type="caution">
    <text evidence="1">The sequence shown here is derived from an EMBL/GenBank/DDBJ whole genome shotgun (WGS) entry which is preliminary data.</text>
</comment>
<dbReference type="InterPro" id="IPR051162">
    <property type="entry name" value="T4SS_component"/>
</dbReference>
<organism evidence="1">
    <name type="scientific">uncultured bacterium</name>
    <name type="common">gcode 4</name>
    <dbReference type="NCBI Taxonomy" id="1234023"/>
    <lineage>
        <taxon>Bacteria</taxon>
        <taxon>environmental samples</taxon>
    </lineage>
</organism>
<evidence type="ECO:0000313" key="1">
    <source>
        <dbReference type="EMBL" id="EKE26559.1"/>
    </source>
</evidence>
<reference evidence="1" key="1">
    <citation type="journal article" date="2012" name="Science">
        <title>Fermentation, hydrogen, and sulfur metabolism in multiple uncultivated bacterial phyla.</title>
        <authorList>
            <person name="Wrighton K.C."/>
            <person name="Thomas B.C."/>
            <person name="Sharon I."/>
            <person name="Miller C.S."/>
            <person name="Castelle C.J."/>
            <person name="VerBerkmoes N.C."/>
            <person name="Wilkins M.J."/>
            <person name="Hettich R.L."/>
            <person name="Lipton M.S."/>
            <person name="Williams K.H."/>
            <person name="Long P.E."/>
            <person name="Banfield J.F."/>
        </authorList>
    </citation>
    <scope>NUCLEOTIDE SEQUENCE [LARGE SCALE GENOMIC DNA]</scope>
</reference>
<dbReference type="Gene3D" id="3.40.50.300">
    <property type="entry name" value="P-loop containing nucleotide triphosphate hydrolases"/>
    <property type="match status" value="1"/>
</dbReference>
<gene>
    <name evidence="1" type="ORF">ACD_4C00242G0001</name>
</gene>
<name>K2G8V9_9BACT</name>
<evidence type="ECO:0008006" key="2">
    <source>
        <dbReference type="Google" id="ProtNLM"/>
    </source>
</evidence>
<dbReference type="EMBL" id="AMFJ01000758">
    <property type="protein sequence ID" value="EKE26559.1"/>
    <property type="molecule type" value="Genomic_DNA"/>
</dbReference>
<dbReference type="PANTHER" id="PTHR30121:SF6">
    <property type="entry name" value="SLR6007 PROTEIN"/>
    <property type="match status" value="1"/>
</dbReference>
<dbReference type="AlphaFoldDB" id="K2G8V9"/>
<dbReference type="SUPFAM" id="SSF52540">
    <property type="entry name" value="P-loop containing nucleoside triphosphate hydrolases"/>
    <property type="match status" value="1"/>
</dbReference>
<dbReference type="InterPro" id="IPR027417">
    <property type="entry name" value="P-loop_NTPase"/>
</dbReference>